<feature type="region of interest" description="Disordered" evidence="1">
    <location>
        <begin position="166"/>
        <end position="190"/>
    </location>
</feature>
<feature type="compositionally biased region" description="Basic and acidic residues" evidence="1">
    <location>
        <begin position="1004"/>
        <end position="1015"/>
    </location>
</feature>
<feature type="compositionally biased region" description="Polar residues" evidence="1">
    <location>
        <begin position="901"/>
        <end position="910"/>
    </location>
</feature>
<dbReference type="AlphaFoldDB" id="A0A194V9G1"/>
<feature type="compositionally biased region" description="Polar residues" evidence="1">
    <location>
        <begin position="712"/>
        <end position="723"/>
    </location>
</feature>
<gene>
    <name evidence="2" type="ORF">VP1G_07780</name>
</gene>
<feature type="region of interest" description="Disordered" evidence="1">
    <location>
        <begin position="789"/>
        <end position="1046"/>
    </location>
</feature>
<dbReference type="EMBL" id="KN714754">
    <property type="protein sequence ID" value="KUI60600.1"/>
    <property type="molecule type" value="Genomic_DNA"/>
</dbReference>
<name>A0A194V9G1_CYTMA</name>
<proteinExistence type="predicted"/>
<evidence type="ECO:0000256" key="1">
    <source>
        <dbReference type="SAM" id="MobiDB-lite"/>
    </source>
</evidence>
<feature type="compositionally biased region" description="Polar residues" evidence="1">
    <location>
        <begin position="806"/>
        <end position="816"/>
    </location>
</feature>
<feature type="region of interest" description="Disordered" evidence="1">
    <location>
        <begin position="17"/>
        <end position="37"/>
    </location>
</feature>
<feature type="region of interest" description="Disordered" evidence="1">
    <location>
        <begin position="252"/>
        <end position="321"/>
    </location>
</feature>
<keyword evidence="3" id="KW-1185">Reference proteome</keyword>
<organism evidence="2 3">
    <name type="scientific">Cytospora mali</name>
    <name type="common">Apple Valsa canker fungus</name>
    <name type="synonym">Valsa mali</name>
    <dbReference type="NCBI Taxonomy" id="578113"/>
    <lineage>
        <taxon>Eukaryota</taxon>
        <taxon>Fungi</taxon>
        <taxon>Dikarya</taxon>
        <taxon>Ascomycota</taxon>
        <taxon>Pezizomycotina</taxon>
        <taxon>Sordariomycetes</taxon>
        <taxon>Sordariomycetidae</taxon>
        <taxon>Diaporthales</taxon>
        <taxon>Cytosporaceae</taxon>
        <taxon>Cytospora</taxon>
    </lineage>
</organism>
<reference evidence="3" key="1">
    <citation type="submission" date="2014-12" db="EMBL/GenBank/DDBJ databases">
        <title>Genome Sequence of Valsa Canker Pathogens Uncovers a Specific Adaption of Colonization on Woody Bark.</title>
        <authorList>
            <person name="Yin Z."/>
            <person name="Liu H."/>
            <person name="Gao X."/>
            <person name="Li Z."/>
            <person name="Song N."/>
            <person name="Ke X."/>
            <person name="Dai Q."/>
            <person name="Wu Y."/>
            <person name="Sun Y."/>
            <person name="Xu J.-R."/>
            <person name="Kang Z.K."/>
            <person name="Wang L."/>
            <person name="Huang L."/>
        </authorList>
    </citation>
    <scope>NUCLEOTIDE SEQUENCE [LARGE SCALE GENOMIC DNA]</scope>
    <source>
        <strain evidence="3">SXYL134</strain>
    </source>
</reference>
<feature type="compositionally biased region" description="Polar residues" evidence="1">
    <location>
        <begin position="842"/>
        <end position="852"/>
    </location>
</feature>
<feature type="compositionally biased region" description="Polar residues" evidence="1">
    <location>
        <begin position="877"/>
        <end position="887"/>
    </location>
</feature>
<accession>A0A194V9G1</accession>
<sequence length="1046" mass="114719">MAATPFAPSFHPSFSPFDIFRDGGAPRNTPPPASPSLPGGPCNFVDLSHGPNGPKCGCRRFWSCQVSGLGNRTTDQMGWCMCSHHACYHDDAQNVQNPQNAQDTQAIPAPLAEDVPGQENEKPRSNRMPLSPVQDLASFHMPSGLGGASMDFAALNFHSFSSNLDLGANPPQYQPSQPFPPGLAPDTDSLPDTMSWRNVNSTQGGQTPLPPIPSPCLMPLSQSASTTASSQLRYLRPFGGKGMNTLSGVSRARASTQKELASTTTGVDTAPSSRDECHTGDGAITVPSGAVTPTPGPSRLGGTPRPASVLSVGQSNGGLQDITDTVQDHEQRLETLESGSIYNTALEEFSEKHDMTDLRLTEIENRMDDVERKLNDDNTSVFSSNAVTRCRNDATGNEMSVSYSAIERALDHAALARLFEPLQARVTQLESSSLPSYTSPWELEVVFLPFPLKGIWIEEQNFKIHPGSGGRYENTQWPNSNSRATPMPQALAAYDEWAGLGSGWLLPKACAPGRMIDQRLRSRGFSKTVQVRGCGARSVQLAISNAFESILRVIPHPDSPRSPYAADPRLDKYLGLQQSWLPLRKVHKDARLRFLSPTELLTPTNWDATFLMDSVVMKATGMHRLYITQPEAYLQDNQTIRFHSVNSGWAWQKLRELDRVYPDSQVSDVSSEVPEADALEEYWAFDARYDDPPNSRQSSVSLHQPHKEFVNISRTTDGSSQPYYSLPPESAASMASPVMARGQSPFTPSERRGSRPPDVRIGSVPPFRSPDTSSPVRVVHSVPAFAPNNPSLGQGFQRHPSPLATGRSTPRVSVVSNKPALSMVIKKRDTRSPSFRPYGTPRYTNKSYSRSPSIPPFAHQQYMTPHSIAPAVHSPEQRSNSHSVQVDQNDDEAMESDNDRGSLTGSSNGEGDSDMADDDDPDNSEYEERTDHLDDLESEAWRRSSQPQGPEDIPRQGIEDNLADGENVDPSGFDSDDDDADNSDASLPSQYSIRKQPLTAKFSGMEEVREGTRALDDDDDDADDDELERHNFTIHEDDEPEAQTEF</sequence>
<evidence type="ECO:0000313" key="3">
    <source>
        <dbReference type="Proteomes" id="UP000078576"/>
    </source>
</evidence>
<feature type="compositionally biased region" description="Acidic residues" evidence="1">
    <location>
        <begin position="1036"/>
        <end position="1046"/>
    </location>
</feature>
<feature type="compositionally biased region" description="Acidic residues" evidence="1">
    <location>
        <begin position="911"/>
        <end position="925"/>
    </location>
</feature>
<feature type="compositionally biased region" description="Polar residues" evidence="1">
    <location>
        <begin position="311"/>
        <end position="321"/>
    </location>
</feature>
<evidence type="ECO:0000313" key="2">
    <source>
        <dbReference type="EMBL" id="KUI60600.1"/>
    </source>
</evidence>
<feature type="compositionally biased region" description="Polar residues" evidence="1">
    <location>
        <begin position="252"/>
        <end position="272"/>
    </location>
</feature>
<feature type="compositionally biased region" description="Basic and acidic residues" evidence="1">
    <location>
        <begin position="749"/>
        <end position="758"/>
    </location>
</feature>
<protein>
    <submittedName>
        <fullName evidence="2">Uncharacterized protein</fullName>
    </submittedName>
</protein>
<dbReference type="STRING" id="694573.A0A194V9G1"/>
<dbReference type="OrthoDB" id="5427134at2759"/>
<feature type="region of interest" description="Disordered" evidence="1">
    <location>
        <begin position="712"/>
        <end position="775"/>
    </location>
</feature>
<feature type="compositionally biased region" description="Acidic residues" evidence="1">
    <location>
        <begin position="1016"/>
        <end position="1026"/>
    </location>
</feature>
<feature type="compositionally biased region" description="Basic and acidic residues" evidence="1">
    <location>
        <begin position="926"/>
        <end position="942"/>
    </location>
</feature>
<dbReference type="Proteomes" id="UP000078576">
    <property type="component" value="Unassembled WGS sequence"/>
</dbReference>